<proteinExistence type="predicted"/>
<evidence type="ECO:0000313" key="1">
    <source>
        <dbReference type="EMBL" id="ATG47217.1"/>
    </source>
</evidence>
<keyword evidence="2" id="KW-1185">Reference proteome</keyword>
<gene>
    <name evidence="1" type="ORF">CEW89_06330</name>
</gene>
<evidence type="ECO:0000313" key="2">
    <source>
        <dbReference type="Proteomes" id="UP000217935"/>
    </source>
</evidence>
<dbReference type="InterPro" id="IPR029044">
    <property type="entry name" value="Nucleotide-diphossugar_trans"/>
</dbReference>
<evidence type="ECO:0008006" key="3">
    <source>
        <dbReference type="Google" id="ProtNLM"/>
    </source>
</evidence>
<dbReference type="KEGG" id="ceh:CEW89_06330"/>
<dbReference type="RefSeq" id="WP_096805323.1">
    <property type="nucleotide sequence ID" value="NZ_CP022196.1"/>
</dbReference>
<dbReference type="AlphaFoldDB" id="A0A291GAM9"/>
<accession>A0A291GAM9</accession>
<dbReference type="CDD" id="cd00761">
    <property type="entry name" value="Glyco_tranf_GTA_type"/>
    <property type="match status" value="1"/>
</dbReference>
<reference evidence="1 2" key="1">
    <citation type="submission" date="2017-06" db="EMBL/GenBank/DDBJ databases">
        <title>Celeribacter sp. TSPH2 complete genome sequence.</title>
        <authorList>
            <person name="Woo J.-H."/>
            <person name="Kim H.-S."/>
        </authorList>
    </citation>
    <scope>NUCLEOTIDE SEQUENCE [LARGE SCALE GENOMIC DNA]</scope>
    <source>
        <strain evidence="1 2">TSPH2</strain>
    </source>
</reference>
<dbReference type="SUPFAM" id="SSF53448">
    <property type="entry name" value="Nucleotide-diphospho-sugar transferases"/>
    <property type="match status" value="1"/>
</dbReference>
<name>A0A291GAM9_9RHOB</name>
<protein>
    <recommendedName>
        <fullName evidence="3">Glycosyltransferase 2-like domain-containing protein</fullName>
    </recommendedName>
</protein>
<dbReference type="STRING" id="1758178.GCA_001550095_03260"/>
<dbReference type="EMBL" id="CP022196">
    <property type="protein sequence ID" value="ATG47217.1"/>
    <property type="molecule type" value="Genomic_DNA"/>
</dbReference>
<dbReference type="Proteomes" id="UP000217935">
    <property type="component" value="Chromosome"/>
</dbReference>
<organism evidence="1 2">
    <name type="scientific">Celeribacter ethanolicus</name>
    <dbReference type="NCBI Taxonomy" id="1758178"/>
    <lineage>
        <taxon>Bacteria</taxon>
        <taxon>Pseudomonadati</taxon>
        <taxon>Pseudomonadota</taxon>
        <taxon>Alphaproteobacteria</taxon>
        <taxon>Rhodobacterales</taxon>
        <taxon>Roseobacteraceae</taxon>
        <taxon>Celeribacter</taxon>
    </lineage>
</organism>
<dbReference type="OrthoDB" id="7820774at2"/>
<sequence length="278" mass="31383">MDVKSLLASGYRRVFAKPHRPDPAPLIVVMIPLVGKARAQDWQRVCDILEGTLASLRAQSYQNFEVILCSQDRPGNFPDQDGYHFLPAPPHTGAANISDQRVKARLMAEYAARRFDRFSYVMHLDADDLLHPDLFRYVAEDNNGRGYLIEQGYMVDAPSGRIAPMGRAIGGEHDLWEHCGSCAFFAVDWGKQAFPVFYMRMLGKGHMNYAKRSERLGYPLAPVPFPAVLYMVNHGDNMQLRKGHDKLLYLTHLEITDPERIAAIRKDFALSEETTGSA</sequence>